<comment type="caution">
    <text evidence="2">The sequence shown here is derived from an EMBL/GenBank/DDBJ whole genome shotgun (WGS) entry which is preliminary data.</text>
</comment>
<organism evidence="2 3">
    <name type="scientific">Candidatus Woesebacteria bacterium GW2011_GWB1_38_8</name>
    <dbReference type="NCBI Taxonomy" id="1618570"/>
    <lineage>
        <taxon>Bacteria</taxon>
        <taxon>Candidatus Woeseibacteriota</taxon>
    </lineage>
</organism>
<dbReference type="Proteomes" id="UP000034081">
    <property type="component" value="Unassembled WGS sequence"/>
</dbReference>
<evidence type="ECO:0000313" key="2">
    <source>
        <dbReference type="EMBL" id="KKQ84524.1"/>
    </source>
</evidence>
<evidence type="ECO:0000259" key="1">
    <source>
        <dbReference type="PROSITE" id="PS51707"/>
    </source>
</evidence>
<dbReference type="EMBL" id="LBVL01000017">
    <property type="protein sequence ID" value="KKQ84524.1"/>
    <property type="molecule type" value="Genomic_DNA"/>
</dbReference>
<dbReference type="SUPFAM" id="SSF55154">
    <property type="entry name" value="CYTH-like phosphatases"/>
    <property type="match status" value="1"/>
</dbReference>
<reference evidence="2 3" key="1">
    <citation type="journal article" date="2015" name="Nature">
        <title>rRNA introns, odd ribosomes, and small enigmatic genomes across a large radiation of phyla.</title>
        <authorList>
            <person name="Brown C.T."/>
            <person name="Hug L.A."/>
            <person name="Thomas B.C."/>
            <person name="Sharon I."/>
            <person name="Castelle C.J."/>
            <person name="Singh A."/>
            <person name="Wilkins M.J."/>
            <person name="Williams K.H."/>
            <person name="Banfield J.F."/>
        </authorList>
    </citation>
    <scope>NUCLEOTIDE SEQUENCE [LARGE SCALE GENOMIC DNA]</scope>
</reference>
<name>A0A0G0NF37_9BACT</name>
<dbReference type="InterPro" id="IPR033469">
    <property type="entry name" value="CYTH-like_dom_sf"/>
</dbReference>
<accession>A0A0G0NF37</accession>
<dbReference type="Pfam" id="PF01928">
    <property type="entry name" value="CYTH"/>
    <property type="match status" value="1"/>
</dbReference>
<sequence>METEFEAKFYPVDKEKYRKILKSIGAKLVIPERKMIRAIADNSANKFLDKNDYIRVRNEGNLVRLSFKKTADETGKVSDQKEVDVEVSDYYKIIEILKLIGIKFNRVQETLREEWSYKGAEIVIDTWPGLETYTEIEADSEEKVHKIALDLGFKWEKKIITAAAEVYAKVYGLSIDEVLEKTSNITFGNNPFKGLTRKWNGY</sequence>
<dbReference type="InterPro" id="IPR023577">
    <property type="entry name" value="CYTH_domain"/>
</dbReference>
<dbReference type="Gene3D" id="2.40.320.10">
    <property type="entry name" value="Hypothetical Protein Pfu-838710-001"/>
    <property type="match status" value="1"/>
</dbReference>
<dbReference type="AlphaFoldDB" id="A0A0G0NF37"/>
<proteinExistence type="predicted"/>
<evidence type="ECO:0000313" key="3">
    <source>
        <dbReference type="Proteomes" id="UP000034081"/>
    </source>
</evidence>
<protein>
    <recommendedName>
        <fullName evidence="1">CYTH domain-containing protein</fullName>
    </recommendedName>
</protein>
<gene>
    <name evidence="2" type="ORF">UT08_C0017G0013</name>
</gene>
<feature type="domain" description="CYTH" evidence="1">
    <location>
        <begin position="2"/>
        <end position="173"/>
    </location>
</feature>
<dbReference type="PROSITE" id="PS51707">
    <property type="entry name" value="CYTH"/>
    <property type="match status" value="1"/>
</dbReference>
<dbReference type="STRING" id="1618570.UT08_C0017G0013"/>